<dbReference type="NCBIfam" id="TIGR00077">
    <property type="entry name" value="lspA"/>
    <property type="match status" value="1"/>
</dbReference>
<evidence type="ECO:0000256" key="1">
    <source>
        <dbReference type="ARBA" id="ARBA00006139"/>
    </source>
</evidence>
<dbReference type="AlphaFoldDB" id="A0A1Y3PTT9"/>
<feature type="transmembrane region" description="Helical" evidence="9">
    <location>
        <begin position="82"/>
        <end position="100"/>
    </location>
</feature>
<comment type="subcellular location">
    <subcellularLocation>
        <location evidence="9">Cell membrane</location>
        <topology evidence="9">Multi-pass membrane protein</topology>
    </subcellularLocation>
</comment>
<dbReference type="PROSITE" id="PS00855">
    <property type="entry name" value="SPASE_II"/>
    <property type="match status" value="1"/>
</dbReference>
<feature type="transmembrane region" description="Helical" evidence="9">
    <location>
        <begin position="120"/>
        <end position="140"/>
    </location>
</feature>
<name>A0A1Y3PTT9_9BACI</name>
<comment type="function">
    <text evidence="9 10">This protein specifically catalyzes the removal of signal peptides from prolipoproteins.</text>
</comment>
<keyword evidence="4 9" id="KW-0812">Transmembrane</keyword>
<evidence type="ECO:0000256" key="2">
    <source>
        <dbReference type="ARBA" id="ARBA00022475"/>
    </source>
</evidence>
<evidence type="ECO:0000256" key="8">
    <source>
        <dbReference type="ARBA" id="ARBA00023136"/>
    </source>
</evidence>
<evidence type="ECO:0000256" key="11">
    <source>
        <dbReference type="RuleBase" id="RU004181"/>
    </source>
</evidence>
<evidence type="ECO:0000256" key="10">
    <source>
        <dbReference type="RuleBase" id="RU000594"/>
    </source>
</evidence>
<evidence type="ECO:0000256" key="5">
    <source>
        <dbReference type="ARBA" id="ARBA00022750"/>
    </source>
</evidence>
<evidence type="ECO:0000256" key="9">
    <source>
        <dbReference type="HAMAP-Rule" id="MF_00161"/>
    </source>
</evidence>
<protein>
    <recommendedName>
        <fullName evidence="9">Lipoprotein signal peptidase</fullName>
        <ecNumber evidence="9">3.4.23.36</ecNumber>
    </recommendedName>
    <alternativeName>
        <fullName evidence="9">Prolipoprotein signal peptidase</fullName>
    </alternativeName>
    <alternativeName>
        <fullName evidence="9">Signal peptidase II</fullName>
        <shortName evidence="9">SPase II</shortName>
    </alternativeName>
</protein>
<dbReference type="GO" id="GO:0004190">
    <property type="term" value="F:aspartic-type endopeptidase activity"/>
    <property type="evidence" value="ECO:0007669"/>
    <property type="project" value="UniProtKB-UniRule"/>
</dbReference>
<dbReference type="HAMAP" id="MF_00161">
    <property type="entry name" value="LspA"/>
    <property type="match status" value="1"/>
</dbReference>
<evidence type="ECO:0000313" key="13">
    <source>
        <dbReference type="Proteomes" id="UP000196475"/>
    </source>
</evidence>
<dbReference type="PANTHER" id="PTHR33695:SF1">
    <property type="entry name" value="LIPOPROTEIN SIGNAL PEPTIDASE"/>
    <property type="match status" value="1"/>
</dbReference>
<organism evidence="12 13">
    <name type="scientific">Bacillus thermozeamaize</name>
    <dbReference type="NCBI Taxonomy" id="230954"/>
    <lineage>
        <taxon>Bacteria</taxon>
        <taxon>Bacillati</taxon>
        <taxon>Bacillota</taxon>
        <taxon>Bacilli</taxon>
        <taxon>Bacillales</taxon>
        <taxon>Bacillaceae</taxon>
        <taxon>Bacillus</taxon>
    </lineage>
</organism>
<gene>
    <name evidence="9" type="primary">lspA</name>
    <name evidence="12" type="ORF">BAA01_13100</name>
</gene>
<keyword evidence="7 9" id="KW-1133">Transmembrane helix</keyword>
<comment type="caution">
    <text evidence="12">The sequence shown here is derived from an EMBL/GenBank/DDBJ whole genome shotgun (WGS) entry which is preliminary data.</text>
</comment>
<sequence length="168" mass="18709">MKYYLVALVILLFDQWSKWLVREKMDLGESIPLVDNWLYLTSHRNAGAAFGILQGQKWFFIAMTIVVVGVILYALKKVRQERVLALSLSLILGGAIGNFIDRVRFGEVVDFVDVRIFTYHYPIFNVADSAVVIGGILLAISMLRTRSPVSEEDAASKGDPAGVKGDTE</sequence>
<evidence type="ECO:0000313" key="12">
    <source>
        <dbReference type="EMBL" id="OUM87739.1"/>
    </source>
</evidence>
<comment type="caution">
    <text evidence="9">Lacks conserved residue(s) required for the propagation of feature annotation.</text>
</comment>
<dbReference type="PRINTS" id="PR00781">
    <property type="entry name" value="LIPOSIGPTASE"/>
</dbReference>
<keyword evidence="5 9" id="KW-0064">Aspartyl protease</keyword>
<comment type="similarity">
    <text evidence="1 9 11">Belongs to the peptidase A8 family.</text>
</comment>
<dbReference type="PANTHER" id="PTHR33695">
    <property type="entry name" value="LIPOPROTEIN SIGNAL PEPTIDASE"/>
    <property type="match status" value="1"/>
</dbReference>
<dbReference type="EMBL" id="LZRT01000070">
    <property type="protein sequence ID" value="OUM87739.1"/>
    <property type="molecule type" value="Genomic_DNA"/>
</dbReference>
<dbReference type="EC" id="3.4.23.36" evidence="9"/>
<proteinExistence type="inferred from homology"/>
<keyword evidence="2 9" id="KW-1003">Cell membrane</keyword>
<evidence type="ECO:0000256" key="3">
    <source>
        <dbReference type="ARBA" id="ARBA00022670"/>
    </source>
</evidence>
<evidence type="ECO:0000256" key="7">
    <source>
        <dbReference type="ARBA" id="ARBA00022989"/>
    </source>
</evidence>
<keyword evidence="3 9" id="KW-0645">Protease</keyword>
<feature type="active site" evidence="9">
    <location>
        <position position="110"/>
    </location>
</feature>
<dbReference type="Proteomes" id="UP000196475">
    <property type="component" value="Unassembled WGS sequence"/>
</dbReference>
<feature type="active site" evidence="9">
    <location>
        <position position="128"/>
    </location>
</feature>
<feature type="transmembrane region" description="Helical" evidence="9">
    <location>
        <begin position="58"/>
        <end position="75"/>
    </location>
</feature>
<evidence type="ECO:0000256" key="6">
    <source>
        <dbReference type="ARBA" id="ARBA00022801"/>
    </source>
</evidence>
<dbReference type="InterPro" id="IPR001872">
    <property type="entry name" value="Peptidase_A8"/>
</dbReference>
<evidence type="ECO:0000256" key="4">
    <source>
        <dbReference type="ARBA" id="ARBA00022692"/>
    </source>
</evidence>
<dbReference type="Pfam" id="PF01252">
    <property type="entry name" value="Peptidase_A8"/>
    <property type="match status" value="1"/>
</dbReference>
<accession>A0A1Y3PTT9</accession>
<reference evidence="13" key="1">
    <citation type="submission" date="2016-06" db="EMBL/GenBank/DDBJ databases">
        <authorList>
            <person name="Nascimento L."/>
            <person name="Pereira R.V."/>
            <person name="Martins L.F."/>
            <person name="Quaggio R.B."/>
            <person name="Silva A.M."/>
            <person name="Setubal J.C."/>
        </authorList>
    </citation>
    <scope>NUCLEOTIDE SEQUENCE [LARGE SCALE GENOMIC DNA]</scope>
</reference>
<keyword evidence="6 9" id="KW-0378">Hydrolase</keyword>
<comment type="pathway">
    <text evidence="9">Protein modification; lipoprotein biosynthesis (signal peptide cleavage).</text>
</comment>
<dbReference type="GO" id="GO:0005886">
    <property type="term" value="C:plasma membrane"/>
    <property type="evidence" value="ECO:0007669"/>
    <property type="project" value="UniProtKB-SubCell"/>
</dbReference>
<dbReference type="GO" id="GO:0006508">
    <property type="term" value="P:proteolysis"/>
    <property type="evidence" value="ECO:0007669"/>
    <property type="project" value="UniProtKB-KW"/>
</dbReference>
<keyword evidence="8 9" id="KW-0472">Membrane</keyword>
<dbReference type="UniPathway" id="UPA00665"/>
<comment type="catalytic activity">
    <reaction evidence="9 10">
        <text>Release of signal peptides from bacterial membrane prolipoproteins. Hydrolyzes -Xaa-Yaa-Zaa-|-(S,diacylglyceryl)Cys-, in which Xaa is hydrophobic (preferably Leu), and Yaa (Ala or Ser) and Zaa (Gly or Ala) have small, neutral side chains.</text>
        <dbReference type="EC" id="3.4.23.36"/>
    </reaction>
</comment>